<evidence type="ECO:0000313" key="2">
    <source>
        <dbReference type="Proteomes" id="UP000007129"/>
    </source>
</evidence>
<proteinExistence type="predicted"/>
<dbReference type="OrthoDB" id="309640at2759"/>
<sequence>MAGSRDAIFTLEAPKPDSFLSQAVRNGGSVYCSGQVGLNPTTGKLVEGTVQDRT</sequence>
<dbReference type="STRING" id="1126212.K2S9E1"/>
<dbReference type="Gene3D" id="3.30.1330.40">
    <property type="entry name" value="RutC-like"/>
    <property type="match status" value="1"/>
</dbReference>
<dbReference type="InterPro" id="IPR006175">
    <property type="entry name" value="YjgF/YER057c/UK114"/>
</dbReference>
<dbReference type="InParanoid" id="K2S9E1"/>
<dbReference type="CDD" id="cd00448">
    <property type="entry name" value="YjgF_YER057c_UK114_family"/>
    <property type="match status" value="1"/>
</dbReference>
<dbReference type="InterPro" id="IPR035959">
    <property type="entry name" value="RutC-like_sf"/>
</dbReference>
<accession>K2S9E1</accession>
<dbReference type="VEuPathDB" id="FungiDB:MPH_01155"/>
<reference evidence="1 2" key="1">
    <citation type="journal article" date="2012" name="BMC Genomics">
        <title>Tools to kill: Genome of one of the most destructive plant pathogenic fungi Macrophomina phaseolina.</title>
        <authorList>
            <person name="Islam M.S."/>
            <person name="Haque M.S."/>
            <person name="Islam M.M."/>
            <person name="Emdad E.M."/>
            <person name="Halim A."/>
            <person name="Hossen Q.M.M."/>
            <person name="Hossain M.Z."/>
            <person name="Ahmed B."/>
            <person name="Rahim S."/>
            <person name="Rahman M.S."/>
            <person name="Alam M.M."/>
            <person name="Hou S."/>
            <person name="Wan X."/>
            <person name="Saito J.A."/>
            <person name="Alam M."/>
        </authorList>
    </citation>
    <scope>NUCLEOTIDE SEQUENCE [LARGE SCALE GENOMIC DNA]</scope>
    <source>
        <strain evidence="1 2">MS6</strain>
    </source>
</reference>
<dbReference type="SUPFAM" id="SSF55298">
    <property type="entry name" value="YjgF-like"/>
    <property type="match status" value="1"/>
</dbReference>
<name>K2S9E1_MACPH</name>
<dbReference type="Proteomes" id="UP000007129">
    <property type="component" value="Unassembled WGS sequence"/>
</dbReference>
<feature type="non-terminal residue" evidence="1">
    <location>
        <position position="54"/>
    </location>
</feature>
<organism evidence="1 2">
    <name type="scientific">Macrophomina phaseolina (strain MS6)</name>
    <name type="common">Charcoal rot fungus</name>
    <dbReference type="NCBI Taxonomy" id="1126212"/>
    <lineage>
        <taxon>Eukaryota</taxon>
        <taxon>Fungi</taxon>
        <taxon>Dikarya</taxon>
        <taxon>Ascomycota</taxon>
        <taxon>Pezizomycotina</taxon>
        <taxon>Dothideomycetes</taxon>
        <taxon>Dothideomycetes incertae sedis</taxon>
        <taxon>Botryosphaeriales</taxon>
        <taxon>Botryosphaeriaceae</taxon>
        <taxon>Macrophomina</taxon>
    </lineage>
</organism>
<gene>
    <name evidence="1" type="ORF">MPH_01155</name>
</gene>
<dbReference type="AlphaFoldDB" id="K2S9E1"/>
<evidence type="ECO:0000313" key="1">
    <source>
        <dbReference type="EMBL" id="EKG21497.1"/>
    </source>
</evidence>
<dbReference type="EMBL" id="AHHD01000048">
    <property type="protein sequence ID" value="EKG21497.1"/>
    <property type="molecule type" value="Genomic_DNA"/>
</dbReference>
<dbReference type="HOGENOM" id="CLU_3056008_0_0_1"/>
<dbReference type="Pfam" id="PF01042">
    <property type="entry name" value="Ribonuc_L-PSP"/>
    <property type="match status" value="1"/>
</dbReference>
<comment type="caution">
    <text evidence="1">The sequence shown here is derived from an EMBL/GenBank/DDBJ whole genome shotgun (WGS) entry which is preliminary data.</text>
</comment>
<protein>
    <submittedName>
        <fullName evidence="1">Endoribonuclease L-PSP</fullName>
    </submittedName>
</protein>